<feature type="compositionally biased region" description="Pro residues" evidence="1">
    <location>
        <begin position="82"/>
        <end position="105"/>
    </location>
</feature>
<comment type="caution">
    <text evidence="3">The sequence shown here is derived from an EMBL/GenBank/DDBJ whole genome shotgun (WGS) entry which is preliminary data.</text>
</comment>
<feature type="chain" id="PRO_5012167305" evidence="2">
    <location>
        <begin position="29"/>
        <end position="116"/>
    </location>
</feature>
<feature type="signal peptide" evidence="2">
    <location>
        <begin position="1"/>
        <end position="28"/>
    </location>
</feature>
<sequence>MWNLRIRAPVVATALLLTILMSSSTSWGLAVLEKPGESRDYRSLQFAELRIYDTYHARSPILKVPGLKVPGPKVPGLKVPGPKVPGPKVPGPKVPGPKVPGPQGPRSPRSPVLKVP</sequence>
<feature type="compositionally biased region" description="Low complexity" evidence="1">
    <location>
        <begin position="70"/>
        <end position="81"/>
    </location>
</feature>
<evidence type="ECO:0000256" key="1">
    <source>
        <dbReference type="SAM" id="MobiDB-lite"/>
    </source>
</evidence>
<proteinExistence type="predicted"/>
<name>A0A1W0X292_HYPEX</name>
<dbReference type="EMBL" id="MTYJ01000022">
    <property type="protein sequence ID" value="OQV21588.1"/>
    <property type="molecule type" value="Genomic_DNA"/>
</dbReference>
<evidence type="ECO:0000313" key="3">
    <source>
        <dbReference type="EMBL" id="OQV21588.1"/>
    </source>
</evidence>
<dbReference type="AlphaFoldDB" id="A0A1W0X292"/>
<reference evidence="4" key="1">
    <citation type="submission" date="2017-01" db="EMBL/GenBank/DDBJ databases">
        <title>Comparative genomics of anhydrobiosis in the tardigrade Hypsibius dujardini.</title>
        <authorList>
            <person name="Yoshida Y."/>
            <person name="Koutsovoulos G."/>
            <person name="Laetsch D."/>
            <person name="Stevens L."/>
            <person name="Kumar S."/>
            <person name="Horikawa D."/>
            <person name="Ishino K."/>
            <person name="Komine S."/>
            <person name="Tomita M."/>
            <person name="Blaxter M."/>
            <person name="Arakawa K."/>
        </authorList>
    </citation>
    <scope>NUCLEOTIDE SEQUENCE [LARGE SCALE GENOMIC DNA]</scope>
    <source>
        <strain evidence="4">Z151</strain>
    </source>
</reference>
<keyword evidence="2" id="KW-0732">Signal</keyword>
<keyword evidence="4" id="KW-1185">Reference proteome</keyword>
<accession>A0A1W0X292</accession>
<dbReference type="Proteomes" id="UP000192578">
    <property type="component" value="Unassembled WGS sequence"/>
</dbReference>
<evidence type="ECO:0000313" key="4">
    <source>
        <dbReference type="Proteomes" id="UP000192578"/>
    </source>
</evidence>
<organism evidence="3 4">
    <name type="scientific">Hypsibius exemplaris</name>
    <name type="common">Freshwater tardigrade</name>
    <dbReference type="NCBI Taxonomy" id="2072580"/>
    <lineage>
        <taxon>Eukaryota</taxon>
        <taxon>Metazoa</taxon>
        <taxon>Ecdysozoa</taxon>
        <taxon>Tardigrada</taxon>
        <taxon>Eutardigrada</taxon>
        <taxon>Parachela</taxon>
        <taxon>Hypsibioidea</taxon>
        <taxon>Hypsibiidae</taxon>
        <taxon>Hypsibius</taxon>
    </lineage>
</organism>
<protein>
    <submittedName>
        <fullName evidence="3">Uncharacterized protein</fullName>
    </submittedName>
</protein>
<feature type="compositionally biased region" description="Low complexity" evidence="1">
    <location>
        <begin position="106"/>
        <end position="116"/>
    </location>
</feature>
<feature type="region of interest" description="Disordered" evidence="1">
    <location>
        <begin position="70"/>
        <end position="116"/>
    </location>
</feature>
<gene>
    <name evidence="3" type="ORF">BV898_04487</name>
</gene>
<evidence type="ECO:0000256" key="2">
    <source>
        <dbReference type="SAM" id="SignalP"/>
    </source>
</evidence>